<proteinExistence type="predicted"/>
<evidence type="ECO:0000313" key="2">
    <source>
        <dbReference type="EMBL" id="SDX40548.1"/>
    </source>
</evidence>
<dbReference type="EMBL" id="FNOI01000007">
    <property type="protein sequence ID" value="SDX40548.1"/>
    <property type="molecule type" value="Genomic_DNA"/>
</dbReference>
<keyword evidence="1" id="KW-0812">Transmembrane</keyword>
<name>A0A1H3BFQ6_9RHOB</name>
<sequence>MYLVFSCLAWFAVSCILLDGGAEPLAVMSFTILYFFFFGVWGILWIFLSELITRRWGRRWPYPSYAFLVCLLYVFGYAVMENVPLEVSLPFVPVIILYLIKLWNLGSRVPQ</sequence>
<feature type="transmembrane region" description="Helical" evidence="1">
    <location>
        <begin position="85"/>
        <end position="103"/>
    </location>
</feature>
<dbReference type="Proteomes" id="UP000199441">
    <property type="component" value="Unassembled WGS sequence"/>
</dbReference>
<reference evidence="3" key="1">
    <citation type="submission" date="2016-10" db="EMBL/GenBank/DDBJ databases">
        <authorList>
            <person name="Varghese N."/>
            <person name="Submissions S."/>
        </authorList>
    </citation>
    <scope>NUCLEOTIDE SEQUENCE [LARGE SCALE GENOMIC DNA]</scope>
    <source>
        <strain evidence="3">DSM 26922</strain>
    </source>
</reference>
<accession>A0A1H3BFQ6</accession>
<evidence type="ECO:0000256" key="1">
    <source>
        <dbReference type="SAM" id="Phobius"/>
    </source>
</evidence>
<evidence type="ECO:0000313" key="3">
    <source>
        <dbReference type="Proteomes" id="UP000199441"/>
    </source>
</evidence>
<protein>
    <submittedName>
        <fullName evidence="2">Uncharacterized protein</fullName>
    </submittedName>
</protein>
<dbReference type="AlphaFoldDB" id="A0A1H3BFQ6"/>
<keyword evidence="1" id="KW-0472">Membrane</keyword>
<feature type="transmembrane region" description="Helical" evidence="1">
    <location>
        <begin position="60"/>
        <end position="79"/>
    </location>
</feature>
<keyword evidence="3" id="KW-1185">Reference proteome</keyword>
<keyword evidence="1" id="KW-1133">Transmembrane helix</keyword>
<organism evidence="2 3">
    <name type="scientific">Litoreibacter albidus</name>
    <dbReference type="NCBI Taxonomy" id="670155"/>
    <lineage>
        <taxon>Bacteria</taxon>
        <taxon>Pseudomonadati</taxon>
        <taxon>Pseudomonadota</taxon>
        <taxon>Alphaproteobacteria</taxon>
        <taxon>Rhodobacterales</taxon>
        <taxon>Roseobacteraceae</taxon>
        <taxon>Litoreibacter</taxon>
    </lineage>
</organism>
<gene>
    <name evidence="2" type="ORF">SAMN04488001_3120</name>
</gene>
<feature type="transmembrane region" description="Helical" evidence="1">
    <location>
        <begin position="25"/>
        <end position="48"/>
    </location>
</feature>